<dbReference type="Gene3D" id="3.30.420.10">
    <property type="entry name" value="Ribonuclease H-like superfamily/Ribonuclease H"/>
    <property type="match status" value="1"/>
</dbReference>
<dbReference type="InterPro" id="IPR040676">
    <property type="entry name" value="DUF5641"/>
</dbReference>
<proteinExistence type="predicted"/>
<dbReference type="GO" id="GO:0071897">
    <property type="term" value="P:DNA biosynthetic process"/>
    <property type="evidence" value="ECO:0007669"/>
    <property type="project" value="UniProtKB-ARBA"/>
</dbReference>
<dbReference type="InterPro" id="IPR008042">
    <property type="entry name" value="Retrotrans_Pao"/>
</dbReference>
<dbReference type="InterPro" id="IPR043502">
    <property type="entry name" value="DNA/RNA_pol_sf"/>
</dbReference>
<dbReference type="InterPro" id="IPR036397">
    <property type="entry name" value="RNaseH_sf"/>
</dbReference>
<name>A0A6G0Y1H7_APHCR</name>
<dbReference type="EMBL" id="VUJU01006945">
    <property type="protein sequence ID" value="KAF0747151.1"/>
    <property type="molecule type" value="Genomic_DNA"/>
</dbReference>
<dbReference type="Pfam" id="PF18701">
    <property type="entry name" value="DUF5641"/>
    <property type="match status" value="1"/>
</dbReference>
<protein>
    <submittedName>
        <fullName evidence="2">Integrase catalytic domain-containing protein</fullName>
    </submittedName>
</protein>
<dbReference type="OrthoDB" id="6610151at2759"/>
<feature type="domain" description="DUF5641" evidence="1">
    <location>
        <begin position="558"/>
        <end position="650"/>
    </location>
</feature>
<accession>A0A6G0Y1H7</accession>
<sequence>MLTLADPNFDKPAPVDMLLGADIFPQIWNEKNSSLGPGFPSVYSSVFGWVLIGPVQEHPDIGAQSMLVSSIESIMEKFWKVEEPETAPPQFTEDGMCEELFQTEMRRDSQGSFSVSLPFRSGRSSECFPGSRQVALNCLLQLERKLSADQTLYNAYRKFMQEYEKLGHMSIIEGGGQYYILHHAVQKVEGEVLKLRVVFDASAKCHSGVSLNQCLLVGPKLQQDIVDVLIGFRVHKVAFTTDICKMYRQIGVLPQYRGCQYILWRDTPQVSVKEYVLNTVTYGVNSAPYLAFRVLRYIADMECEGFPDVKNALYNQTYIDDICVGAGSVEAAKSLQSNLIDILARSGLQLKKWASNTPELLSQLQPEDCSGDPLAFEQDNATQVLGMRWNHGDDYFSFSVNNFKMIPTKRGVLSMIARIFDPLGLLAPTIFYAKTIMQRLRQLINHPDQRDKISGYLPCAWHFNPPGAPHFGGIWETAVKSAKSLLLRTMNAQIWTLEEITTVLCRVEAALNSRPLVPASSDPNDLECLTPGHFLIGRPLLSIPDPESPDTQLSLRTHWKLLQQSFWFFWRRWSQKYLNTLQTRGKWTKSSNNLEVGNMEVVKTVDSPPHSWPLGRVIEVYPGTDQIVRVAKVITSKGVFTRPVVKLVSLPTD</sequence>
<dbReference type="AlphaFoldDB" id="A0A6G0Y1H7"/>
<gene>
    <name evidence="2" type="ORF">FWK35_00027363</name>
</gene>
<keyword evidence="3" id="KW-1185">Reference proteome</keyword>
<evidence type="ECO:0000313" key="3">
    <source>
        <dbReference type="Proteomes" id="UP000478052"/>
    </source>
</evidence>
<dbReference type="Proteomes" id="UP000478052">
    <property type="component" value="Unassembled WGS sequence"/>
</dbReference>
<dbReference type="GO" id="GO:0003676">
    <property type="term" value="F:nucleic acid binding"/>
    <property type="evidence" value="ECO:0007669"/>
    <property type="project" value="InterPro"/>
</dbReference>
<reference evidence="2 3" key="1">
    <citation type="submission" date="2019-08" db="EMBL/GenBank/DDBJ databases">
        <title>Whole genome of Aphis craccivora.</title>
        <authorList>
            <person name="Voronova N.V."/>
            <person name="Shulinski R.S."/>
            <person name="Bandarenka Y.V."/>
            <person name="Zhorov D.G."/>
            <person name="Warner D."/>
        </authorList>
    </citation>
    <scope>NUCLEOTIDE SEQUENCE [LARGE SCALE GENOMIC DNA]</scope>
    <source>
        <strain evidence="2">180601</strain>
        <tissue evidence="2">Whole Body</tissue>
    </source>
</reference>
<dbReference type="PANTHER" id="PTHR47331">
    <property type="entry name" value="PHD-TYPE DOMAIN-CONTAINING PROTEIN"/>
    <property type="match status" value="1"/>
</dbReference>
<comment type="caution">
    <text evidence="2">The sequence shown here is derived from an EMBL/GenBank/DDBJ whole genome shotgun (WGS) entry which is preliminary data.</text>
</comment>
<feature type="non-terminal residue" evidence="2">
    <location>
        <position position="653"/>
    </location>
</feature>
<organism evidence="2 3">
    <name type="scientific">Aphis craccivora</name>
    <name type="common">Cowpea aphid</name>
    <dbReference type="NCBI Taxonomy" id="307492"/>
    <lineage>
        <taxon>Eukaryota</taxon>
        <taxon>Metazoa</taxon>
        <taxon>Ecdysozoa</taxon>
        <taxon>Arthropoda</taxon>
        <taxon>Hexapoda</taxon>
        <taxon>Insecta</taxon>
        <taxon>Pterygota</taxon>
        <taxon>Neoptera</taxon>
        <taxon>Paraneoptera</taxon>
        <taxon>Hemiptera</taxon>
        <taxon>Sternorrhyncha</taxon>
        <taxon>Aphidomorpha</taxon>
        <taxon>Aphidoidea</taxon>
        <taxon>Aphididae</taxon>
        <taxon>Aphidini</taxon>
        <taxon>Aphis</taxon>
        <taxon>Aphis</taxon>
    </lineage>
</organism>
<evidence type="ECO:0000259" key="1">
    <source>
        <dbReference type="Pfam" id="PF18701"/>
    </source>
</evidence>
<evidence type="ECO:0000313" key="2">
    <source>
        <dbReference type="EMBL" id="KAF0747151.1"/>
    </source>
</evidence>
<dbReference type="PANTHER" id="PTHR47331:SF5">
    <property type="entry name" value="RIBONUCLEASE H"/>
    <property type="match status" value="1"/>
</dbReference>
<dbReference type="Pfam" id="PF05380">
    <property type="entry name" value="Peptidase_A17"/>
    <property type="match status" value="1"/>
</dbReference>
<dbReference type="SUPFAM" id="SSF56672">
    <property type="entry name" value="DNA/RNA polymerases"/>
    <property type="match status" value="1"/>
</dbReference>